<reference evidence="2" key="1">
    <citation type="submission" date="2018-08" db="EMBL/GenBank/DDBJ databases">
        <authorList>
            <consortium name="PulseNet: The National Subtyping Network for Foodborne Disease Surveillance"/>
            <person name="Tarr C.L."/>
            <person name="Trees E."/>
            <person name="Katz L.S."/>
            <person name="Carleton-Romer H.A."/>
            <person name="Stroika S."/>
            <person name="Kucerova Z."/>
            <person name="Roache K.F."/>
            <person name="Sabol A.L."/>
            <person name="Besser J."/>
            <person name="Gerner-Smidt P."/>
        </authorList>
    </citation>
    <scope>NUCLEOTIDE SEQUENCE</scope>
    <source>
        <strain evidence="2">PNUSAS050301</strain>
    </source>
</reference>
<feature type="region of interest" description="Disordered" evidence="1">
    <location>
        <begin position="17"/>
        <end position="68"/>
    </location>
</feature>
<proteinExistence type="predicted"/>
<dbReference type="Pfam" id="PF14000">
    <property type="entry name" value="Packaging_FI"/>
    <property type="match status" value="1"/>
</dbReference>
<protein>
    <submittedName>
        <fullName evidence="2">DNA packaging protein</fullName>
    </submittedName>
</protein>
<organism evidence="2">
    <name type="scientific">Salmonella enterica</name>
    <name type="common">Salmonella choleraesuis</name>
    <dbReference type="NCBI Taxonomy" id="28901"/>
    <lineage>
        <taxon>Bacteria</taxon>
        <taxon>Pseudomonadati</taxon>
        <taxon>Pseudomonadota</taxon>
        <taxon>Gammaproteobacteria</taxon>
        <taxon>Enterobacterales</taxon>
        <taxon>Enterobacteriaceae</taxon>
        <taxon>Salmonella</taxon>
    </lineage>
</organism>
<accession>A0A5T8SZD7</accession>
<gene>
    <name evidence="2" type="ORF">D0Q65_02085</name>
</gene>
<dbReference type="Gene3D" id="3.40.5.70">
    <property type="entry name" value="DNA packaging chaperone protein FI, C-terminal beta-strand domain"/>
    <property type="match status" value="1"/>
</dbReference>
<dbReference type="InterPro" id="IPR043043">
    <property type="entry name" value="Packaging_FI_C"/>
</dbReference>
<dbReference type="EMBL" id="AAGGTI010000001">
    <property type="protein sequence ID" value="EBN7836810.1"/>
    <property type="molecule type" value="Genomic_DNA"/>
</dbReference>
<dbReference type="InterPro" id="IPR025147">
    <property type="entry name" value="Packaging_FI"/>
</dbReference>
<name>A0A5T8SZD7_SALER</name>
<comment type="caution">
    <text evidence="2">The sequence shown here is derived from an EMBL/GenBank/DDBJ whole genome shotgun (WGS) entry which is preliminary data.</text>
</comment>
<dbReference type="AlphaFoldDB" id="A0A5T8SZD7"/>
<feature type="compositionally biased region" description="Acidic residues" evidence="1">
    <location>
        <begin position="38"/>
        <end position="48"/>
    </location>
</feature>
<evidence type="ECO:0000256" key="1">
    <source>
        <dbReference type="SAM" id="MobiDB-lite"/>
    </source>
</evidence>
<evidence type="ECO:0000313" key="2">
    <source>
        <dbReference type="EMBL" id="EBN7836810.1"/>
    </source>
</evidence>
<sequence>MATKEENIQRLRELATRLGRDPDVSGSAAELSQRVMEWEEEAEAEAEAEAEHLPAVENDSDESIVPPGIGQRSERVLIRALRTLHICAIDPDSNRELDMVMAGNPARISQHDVDELIAAGLIIEL</sequence>